<gene>
    <name evidence="2" type="ORF">IAC54_06445</name>
</gene>
<evidence type="ECO:0000313" key="3">
    <source>
        <dbReference type="Proteomes" id="UP000823636"/>
    </source>
</evidence>
<reference evidence="2" key="2">
    <citation type="journal article" date="2021" name="PeerJ">
        <title>Extensive microbial diversity within the chicken gut microbiome revealed by metagenomics and culture.</title>
        <authorList>
            <person name="Gilroy R."/>
            <person name="Ravi A."/>
            <person name="Getino M."/>
            <person name="Pursley I."/>
            <person name="Horton D.L."/>
            <person name="Alikhan N.F."/>
            <person name="Baker D."/>
            <person name="Gharbi K."/>
            <person name="Hall N."/>
            <person name="Watson M."/>
            <person name="Adriaenssens E.M."/>
            <person name="Foster-Nyarko E."/>
            <person name="Jarju S."/>
            <person name="Secka A."/>
            <person name="Antonio M."/>
            <person name="Oren A."/>
            <person name="Chaudhuri R.R."/>
            <person name="La Ragione R."/>
            <person name="Hildebrand F."/>
            <person name="Pallen M.J."/>
        </authorList>
    </citation>
    <scope>NUCLEOTIDE SEQUENCE</scope>
    <source>
        <strain evidence="2">G3-4614</strain>
    </source>
</reference>
<accession>A0A9D9E5Y1</accession>
<feature type="domain" description="HD" evidence="1">
    <location>
        <begin position="23"/>
        <end position="123"/>
    </location>
</feature>
<evidence type="ECO:0000313" key="2">
    <source>
        <dbReference type="EMBL" id="MBO8438520.1"/>
    </source>
</evidence>
<name>A0A9D9E5Y1_9BACT</name>
<dbReference type="CDD" id="cd00077">
    <property type="entry name" value="HDc"/>
    <property type="match status" value="1"/>
</dbReference>
<proteinExistence type="predicted"/>
<organism evidence="2 3">
    <name type="scientific">Candidatus Caccoplasma merdipullorum</name>
    <dbReference type="NCBI Taxonomy" id="2840718"/>
    <lineage>
        <taxon>Bacteria</taxon>
        <taxon>Pseudomonadati</taxon>
        <taxon>Bacteroidota</taxon>
        <taxon>Bacteroidia</taxon>
        <taxon>Bacteroidales</taxon>
        <taxon>Bacteroidaceae</taxon>
        <taxon>Bacteroidaceae incertae sedis</taxon>
        <taxon>Candidatus Caccoplasma</taxon>
    </lineage>
</organism>
<dbReference type="SUPFAM" id="SSF109604">
    <property type="entry name" value="HD-domain/PDEase-like"/>
    <property type="match status" value="1"/>
</dbReference>
<evidence type="ECO:0000259" key="1">
    <source>
        <dbReference type="Pfam" id="PF01966"/>
    </source>
</evidence>
<sequence>MTDLVLGRLVCAMTDYYAGDAKRIQHFIKVRGFAATIGRLEGLDKEELFVLETAALVHDIGIKVCERKYGSCNGKLQELEGPAEAEKLLVSLGDFSTETIERVCWLVAHHHTYNDIADIDYQILVEADFLVNVFEDGILPDAISQFKKNVFKTKTGIYLLERMYANSD</sequence>
<dbReference type="InterPro" id="IPR006674">
    <property type="entry name" value="HD_domain"/>
</dbReference>
<dbReference type="EMBL" id="JADIMW010000068">
    <property type="protein sequence ID" value="MBO8438520.1"/>
    <property type="molecule type" value="Genomic_DNA"/>
</dbReference>
<protein>
    <submittedName>
        <fullName evidence="2">HD domain-containing protein</fullName>
    </submittedName>
</protein>
<dbReference type="InterPro" id="IPR003607">
    <property type="entry name" value="HD/PDEase_dom"/>
</dbReference>
<reference evidence="2" key="1">
    <citation type="submission" date="2020-10" db="EMBL/GenBank/DDBJ databases">
        <authorList>
            <person name="Gilroy R."/>
        </authorList>
    </citation>
    <scope>NUCLEOTIDE SEQUENCE</scope>
    <source>
        <strain evidence="2">G3-4614</strain>
    </source>
</reference>
<comment type="caution">
    <text evidence="2">The sequence shown here is derived from an EMBL/GenBank/DDBJ whole genome shotgun (WGS) entry which is preliminary data.</text>
</comment>
<dbReference type="Gene3D" id="1.10.3210.10">
    <property type="entry name" value="Hypothetical protein af1432"/>
    <property type="match status" value="1"/>
</dbReference>
<dbReference type="Pfam" id="PF01966">
    <property type="entry name" value="HD"/>
    <property type="match status" value="1"/>
</dbReference>
<dbReference type="Proteomes" id="UP000823636">
    <property type="component" value="Unassembled WGS sequence"/>
</dbReference>
<dbReference type="AlphaFoldDB" id="A0A9D9E5Y1"/>